<dbReference type="SUPFAM" id="SSF52172">
    <property type="entry name" value="CheY-like"/>
    <property type="match status" value="1"/>
</dbReference>
<gene>
    <name evidence="3" type="ordered locus">LIC_12380</name>
</gene>
<dbReference type="InterPro" id="IPR052893">
    <property type="entry name" value="TCS_response_regulator"/>
</dbReference>
<dbReference type="Pfam" id="PF00072">
    <property type="entry name" value="Response_reg"/>
    <property type="match status" value="1"/>
</dbReference>
<evidence type="ECO:0000313" key="3">
    <source>
        <dbReference type="EMBL" id="AAS70949.1"/>
    </source>
</evidence>
<dbReference type="PANTHER" id="PTHR44520:SF1">
    <property type="entry name" value="TWO-COMPONENT SYSTEM REGULATORY PROTEIN"/>
    <property type="match status" value="1"/>
</dbReference>
<dbReference type="GO" id="GO:0000160">
    <property type="term" value="P:phosphorelay signal transduction system"/>
    <property type="evidence" value="ECO:0007669"/>
    <property type="project" value="InterPro"/>
</dbReference>
<dbReference type="InterPro" id="IPR011006">
    <property type="entry name" value="CheY-like_superfamily"/>
</dbReference>
<dbReference type="PROSITE" id="PS50110">
    <property type="entry name" value="RESPONSE_REGULATORY"/>
    <property type="match status" value="1"/>
</dbReference>
<accession>Q72PT7</accession>
<dbReference type="KEGG" id="lic:LIC_12380"/>
<dbReference type="CDD" id="cd17557">
    <property type="entry name" value="REC_Rcp-like"/>
    <property type="match status" value="1"/>
</dbReference>
<organism evidence="3 4">
    <name type="scientific">Leptospira interrogans serogroup Icterohaemorrhagiae serovar copenhageni (strain Fiocruz L1-130)</name>
    <dbReference type="NCBI Taxonomy" id="267671"/>
    <lineage>
        <taxon>Bacteria</taxon>
        <taxon>Pseudomonadati</taxon>
        <taxon>Spirochaetota</taxon>
        <taxon>Spirochaetia</taxon>
        <taxon>Leptospirales</taxon>
        <taxon>Leptospiraceae</taxon>
        <taxon>Leptospira</taxon>
    </lineage>
</organism>
<evidence type="ECO:0000259" key="2">
    <source>
        <dbReference type="PROSITE" id="PS50110"/>
    </source>
</evidence>
<dbReference type="SMART" id="SM00448">
    <property type="entry name" value="REC"/>
    <property type="match status" value="1"/>
</dbReference>
<evidence type="ECO:0000313" key="4">
    <source>
        <dbReference type="Proteomes" id="UP000007037"/>
    </source>
</evidence>
<evidence type="ECO:0000256" key="1">
    <source>
        <dbReference type="PROSITE-ProRule" id="PRU00169"/>
    </source>
</evidence>
<proteinExistence type="predicted"/>
<dbReference type="Gene3D" id="3.40.50.2300">
    <property type="match status" value="1"/>
</dbReference>
<name>Q72PT7_LEPIC</name>
<protein>
    <submittedName>
        <fullName evidence="3">Response regulator</fullName>
    </submittedName>
</protein>
<dbReference type="HOGENOM" id="CLU_000445_69_17_12"/>
<keyword evidence="1" id="KW-0597">Phosphoprotein</keyword>
<dbReference type="InterPro" id="IPR001789">
    <property type="entry name" value="Sig_transdc_resp-reg_receiver"/>
</dbReference>
<reference evidence="3 4" key="1">
    <citation type="journal article" date="2004" name="J. Bacteriol.">
        <title>Comparative genomics of two Leptospira interrogans serovars reveals novel insights into physiology and pathogenesis.</title>
        <authorList>
            <person name="Nascimento A.L."/>
            <person name="Ko A.I."/>
            <person name="Martins E.A."/>
            <person name="Monteiro-Vitorello C.B."/>
            <person name="Ho P.L."/>
            <person name="Haake D.A."/>
            <person name="Verjovski-Almeida S."/>
            <person name="Hartskeerl R.A."/>
            <person name="Marques M.V."/>
            <person name="Oliveira M.C."/>
            <person name="Menck C.F."/>
            <person name="Leite L.C."/>
            <person name="Carrer H."/>
            <person name="Coutinho L.L."/>
            <person name="Degrave W.M."/>
            <person name="Dellagostin O.A."/>
            <person name="El-Dorry H."/>
            <person name="Ferro E.S."/>
            <person name="Ferro M.I."/>
            <person name="Furlan L.R."/>
            <person name="Gamberini M."/>
            <person name="Giglioti E.A."/>
            <person name="Goes-Neto A."/>
            <person name="Goldman G.H."/>
            <person name="Goldman M.H."/>
            <person name="Harakava R."/>
            <person name="Jeronimo S.M."/>
            <person name="Junqueira-De-Azevedo I.L."/>
            <person name="Kimura E.T."/>
            <person name="Kuramae E.E."/>
            <person name="Lemos E.G."/>
            <person name="Lemos M.V."/>
            <person name="Marino C.L."/>
            <person name="Nunes L.R."/>
            <person name="De Oliveira R.C."/>
            <person name="Pereira G.G."/>
            <person name="Reis M.S."/>
            <person name="Schriefer A."/>
            <person name="Siqueira W.J."/>
            <person name="Sommer P."/>
            <person name="Tsai S.M."/>
            <person name="Simpson A.J."/>
            <person name="Ferro J.A."/>
            <person name="Camargo L.E."/>
            <person name="Kitajima J.P."/>
            <person name="Setubal J.C."/>
            <person name="Van Sluys M.A."/>
        </authorList>
    </citation>
    <scope>NUCLEOTIDE SEQUENCE [LARGE SCALE GENOMIC DNA]</scope>
    <source>
        <strain evidence="3 4">Fiocruz L1-130</strain>
    </source>
</reference>
<feature type="domain" description="Response regulatory" evidence="2">
    <location>
        <begin position="13"/>
        <end position="141"/>
    </location>
</feature>
<feature type="modified residue" description="4-aspartylphosphate" evidence="1">
    <location>
        <position position="74"/>
    </location>
</feature>
<dbReference type="Proteomes" id="UP000007037">
    <property type="component" value="Chromosome I"/>
</dbReference>
<dbReference type="EMBL" id="AE016823">
    <property type="protein sequence ID" value="AAS70949.1"/>
    <property type="molecule type" value="Genomic_DNA"/>
</dbReference>
<dbReference type="PANTHER" id="PTHR44520">
    <property type="entry name" value="RESPONSE REGULATOR RCP1-RELATED"/>
    <property type="match status" value="1"/>
</dbReference>
<sequence>MIKMYNLQDELIEILYAEDNPQDSELTLRSLKKHKLTDQVKHVRDGEEALEYLYATGRYANRDKTRVPSLILLDLKMPKVDGIEVLRRVRNEENTKMLPVVILTSSAEEKDIIESYKLGVNSYVVKPFEFDKFGEVASEIGFYWVLINQSVSRT</sequence>
<dbReference type="AlphaFoldDB" id="Q72PT7"/>